<protein>
    <recommendedName>
        <fullName evidence="3">Outer membrane protein/protective antigen OMA87</fullName>
    </recommendedName>
</protein>
<dbReference type="STRING" id="1465490.SAMN05444277_10654"/>
<dbReference type="Proteomes" id="UP000199031">
    <property type="component" value="Unassembled WGS sequence"/>
</dbReference>
<dbReference type="AlphaFoldDB" id="A0A1I5W9Y6"/>
<evidence type="ECO:0008006" key="3">
    <source>
        <dbReference type="Google" id="ProtNLM"/>
    </source>
</evidence>
<proteinExistence type="predicted"/>
<sequence>MLLVCFCAGAQDKDTIQTTSKNNIFSHALKLIKRKHKDTSTITRLNRQELLTTKSEAEFKQYEGKIIRNIIINRFKFEKTFADTSKSIDYFGTRLLNSLHNNTKEWAIRDNLFFKENTPVAAYLLADNERFLRTLDYMQDARIIIQPKTGSPDSVDVYVITKDLFSINGVLNRASTGRFKATAEDVNLFGAAQSLRLTFLAEKEREPTAGIGLSYTKFNIAHSFIDASVGYSTINQDLFNRTTDEQATYFSLQRNLVSQYKHFAGGLTVGDFKTFNNYNKQPFDFYDYHYRYFDAWIGYNLGIKKYAVNHKHLDRHFVSIRYMNTNFIKTPEQAVDKLIFRFDDKRAILGQFTFFKQEFYKTNYLYGFGNTEDVPYGYNVSLTGGWYKQSFLSRPYTGVDANLYSVYKKGDIVQYFLRTGTFYNKGKLQDGALLVGASAFSRAVLFRNFKMRQYARISYTHLFNRTGLEPLRINNPFGIRYFKADSVLGEDRFSLHSETITFTNFKIFGFKFSPFGFADVAAITAEDKPAVTDWYYGLGGGIRTRNENLVFKTAELRFVYFPKIPEGLSKFLARITINIQFRYNTNYVHAPDIIQLNSDYDNNIF</sequence>
<evidence type="ECO:0000313" key="2">
    <source>
        <dbReference type="Proteomes" id="UP000199031"/>
    </source>
</evidence>
<evidence type="ECO:0000313" key="1">
    <source>
        <dbReference type="EMBL" id="SFQ16578.1"/>
    </source>
</evidence>
<organism evidence="1 2">
    <name type="scientific">Parafilimonas terrae</name>
    <dbReference type="NCBI Taxonomy" id="1465490"/>
    <lineage>
        <taxon>Bacteria</taxon>
        <taxon>Pseudomonadati</taxon>
        <taxon>Bacteroidota</taxon>
        <taxon>Chitinophagia</taxon>
        <taxon>Chitinophagales</taxon>
        <taxon>Chitinophagaceae</taxon>
        <taxon>Parafilimonas</taxon>
    </lineage>
</organism>
<keyword evidence="2" id="KW-1185">Reference proteome</keyword>
<name>A0A1I5W9Y6_9BACT</name>
<gene>
    <name evidence="1" type="ORF">SAMN05444277_10654</name>
</gene>
<accession>A0A1I5W9Y6</accession>
<reference evidence="1 2" key="1">
    <citation type="submission" date="2016-10" db="EMBL/GenBank/DDBJ databases">
        <authorList>
            <person name="de Groot N.N."/>
        </authorList>
    </citation>
    <scope>NUCLEOTIDE SEQUENCE [LARGE SCALE GENOMIC DNA]</scope>
    <source>
        <strain evidence="1 2">DSM 28286</strain>
    </source>
</reference>
<dbReference type="EMBL" id="FOXQ01000006">
    <property type="protein sequence ID" value="SFQ16578.1"/>
    <property type="molecule type" value="Genomic_DNA"/>
</dbReference>